<dbReference type="AlphaFoldDB" id="A0A6C0EHZ7"/>
<proteinExistence type="predicted"/>
<sequence length="167" mass="19707">MDTDKLALTLLRVEDLIINDNNNDICYINDIKNSIKILLEGTNIIEKITYEIYQVTKNLEIDINDIPIILNIILDFKNLISQCNFVFKIKTNKISMKYYIFSILYYILIQDGKISEKENEILNKFEILWKFISYDSDILSKVEKDSCNSLYVLKDICFSFCNIQLFK</sequence>
<accession>A0A6C0EHZ7</accession>
<reference evidence="1" key="1">
    <citation type="journal article" date="2020" name="Nature">
        <title>Giant virus diversity and host interactions through global metagenomics.</title>
        <authorList>
            <person name="Schulz F."/>
            <person name="Roux S."/>
            <person name="Paez-Espino D."/>
            <person name="Jungbluth S."/>
            <person name="Walsh D.A."/>
            <person name="Denef V.J."/>
            <person name="McMahon K.D."/>
            <person name="Konstantinidis K.T."/>
            <person name="Eloe-Fadrosh E.A."/>
            <person name="Kyrpides N.C."/>
            <person name="Woyke T."/>
        </authorList>
    </citation>
    <scope>NUCLEOTIDE SEQUENCE</scope>
    <source>
        <strain evidence="1">GVMAG-M-3300023179-2</strain>
    </source>
</reference>
<organism evidence="1">
    <name type="scientific">viral metagenome</name>
    <dbReference type="NCBI Taxonomy" id="1070528"/>
    <lineage>
        <taxon>unclassified sequences</taxon>
        <taxon>metagenomes</taxon>
        <taxon>organismal metagenomes</taxon>
    </lineage>
</organism>
<dbReference type="EMBL" id="MN739805">
    <property type="protein sequence ID" value="QHT26955.1"/>
    <property type="molecule type" value="Genomic_DNA"/>
</dbReference>
<name>A0A6C0EHZ7_9ZZZZ</name>
<evidence type="ECO:0000313" key="1">
    <source>
        <dbReference type="EMBL" id="QHT26955.1"/>
    </source>
</evidence>
<protein>
    <submittedName>
        <fullName evidence="1">Uncharacterized protein</fullName>
    </submittedName>
</protein>